<dbReference type="InterPro" id="IPR014944">
    <property type="entry name" value="Toxin_SymE-like"/>
</dbReference>
<evidence type="ECO:0000313" key="2">
    <source>
        <dbReference type="EMBL" id="KAA8995180.1"/>
    </source>
</evidence>
<dbReference type="OrthoDB" id="6053337at2"/>
<dbReference type="Pfam" id="PF08845">
    <property type="entry name" value="SymE_toxin"/>
    <property type="match status" value="1"/>
</dbReference>
<accession>A0A5J5FQG9</accession>
<evidence type="ECO:0000259" key="1">
    <source>
        <dbReference type="Pfam" id="PF08845"/>
    </source>
</evidence>
<organism evidence="2 3">
    <name type="scientific">Affinibrenneria salicis</name>
    <dbReference type="NCBI Taxonomy" id="2590031"/>
    <lineage>
        <taxon>Bacteria</taxon>
        <taxon>Pseudomonadati</taxon>
        <taxon>Pseudomonadota</taxon>
        <taxon>Gammaproteobacteria</taxon>
        <taxon>Enterobacterales</taxon>
        <taxon>Pectobacteriaceae</taxon>
        <taxon>Affinibrenneria</taxon>
    </lineage>
</organism>
<dbReference type="GO" id="GO:0005737">
    <property type="term" value="C:cytoplasm"/>
    <property type="evidence" value="ECO:0007669"/>
    <property type="project" value="InterPro"/>
</dbReference>
<proteinExistence type="predicted"/>
<dbReference type="AlphaFoldDB" id="A0A5J5FQG9"/>
<sequence>MAEHDCISEVKISKAQRRYIVGYVPNRGDTSTPNINLKGKWLREAGFNTGTGVTVKIAGDCIVLIPDSPQEQALREQLEQVKNTLNRVKQDVLS</sequence>
<protein>
    <submittedName>
        <fullName evidence="2">Type I addiction module toxin, SymE family</fullName>
    </submittedName>
</protein>
<gene>
    <name evidence="2" type="ORF">FJU30_25290</name>
</gene>
<dbReference type="RefSeq" id="WP_150437729.1">
    <property type="nucleotide sequence ID" value="NZ_VYKJ01000022.1"/>
</dbReference>
<dbReference type="GO" id="GO:0016788">
    <property type="term" value="F:hydrolase activity, acting on ester bonds"/>
    <property type="evidence" value="ECO:0007669"/>
    <property type="project" value="InterPro"/>
</dbReference>
<dbReference type="GO" id="GO:0003723">
    <property type="term" value="F:RNA binding"/>
    <property type="evidence" value="ECO:0007669"/>
    <property type="project" value="InterPro"/>
</dbReference>
<dbReference type="Proteomes" id="UP000335415">
    <property type="component" value="Unassembled WGS sequence"/>
</dbReference>
<reference evidence="2 3" key="1">
    <citation type="submission" date="2019-09" db="EMBL/GenBank/DDBJ databases">
        <authorList>
            <person name="Li Y."/>
        </authorList>
    </citation>
    <scope>NUCLEOTIDE SEQUENCE [LARGE SCALE GENOMIC DNA]</scope>
    <source>
        <strain evidence="2 3">L3-3HA</strain>
    </source>
</reference>
<comment type="caution">
    <text evidence="2">The sequence shown here is derived from an EMBL/GenBank/DDBJ whole genome shotgun (WGS) entry which is preliminary data.</text>
</comment>
<dbReference type="GO" id="GO:0016070">
    <property type="term" value="P:RNA metabolic process"/>
    <property type="evidence" value="ECO:0007669"/>
    <property type="project" value="InterPro"/>
</dbReference>
<dbReference type="EMBL" id="VYKJ01000022">
    <property type="protein sequence ID" value="KAA8995180.1"/>
    <property type="molecule type" value="Genomic_DNA"/>
</dbReference>
<name>A0A5J5FQG9_9GAMM</name>
<keyword evidence="3" id="KW-1185">Reference proteome</keyword>
<evidence type="ECO:0000313" key="3">
    <source>
        <dbReference type="Proteomes" id="UP000335415"/>
    </source>
</evidence>
<feature type="domain" description="Toxin SymE-like" evidence="1">
    <location>
        <begin position="16"/>
        <end position="65"/>
    </location>
</feature>